<feature type="region of interest" description="Disordered" evidence="1">
    <location>
        <begin position="88"/>
        <end position="221"/>
    </location>
</feature>
<feature type="compositionally biased region" description="Polar residues" evidence="1">
    <location>
        <begin position="97"/>
        <end position="123"/>
    </location>
</feature>
<evidence type="ECO:0000256" key="1">
    <source>
        <dbReference type="SAM" id="MobiDB-lite"/>
    </source>
</evidence>
<feature type="compositionally biased region" description="Basic and acidic residues" evidence="1">
    <location>
        <begin position="212"/>
        <end position="221"/>
    </location>
</feature>
<feature type="compositionally biased region" description="Basic and acidic residues" evidence="1">
    <location>
        <begin position="163"/>
        <end position="182"/>
    </location>
</feature>
<dbReference type="Proteomes" id="UP001583193">
    <property type="component" value="Unassembled WGS sequence"/>
</dbReference>
<feature type="region of interest" description="Disordered" evidence="1">
    <location>
        <begin position="1"/>
        <end position="76"/>
    </location>
</feature>
<dbReference type="EMBL" id="JAVDPF010000003">
    <property type="protein sequence ID" value="KAL1885086.1"/>
    <property type="molecule type" value="Genomic_DNA"/>
</dbReference>
<comment type="caution">
    <text evidence="2">The sequence shown here is derived from an EMBL/GenBank/DDBJ whole genome shotgun (WGS) entry which is preliminary data.</text>
</comment>
<accession>A0ABR3YAV6</accession>
<gene>
    <name evidence="2" type="ORF">Plec18167_001743</name>
</gene>
<organism evidence="2 3">
    <name type="scientific">Paecilomyces lecythidis</name>
    <dbReference type="NCBI Taxonomy" id="3004212"/>
    <lineage>
        <taxon>Eukaryota</taxon>
        <taxon>Fungi</taxon>
        <taxon>Dikarya</taxon>
        <taxon>Ascomycota</taxon>
        <taxon>Pezizomycotina</taxon>
        <taxon>Eurotiomycetes</taxon>
        <taxon>Eurotiomycetidae</taxon>
        <taxon>Eurotiales</taxon>
        <taxon>Thermoascaceae</taxon>
        <taxon>Paecilomyces</taxon>
    </lineage>
</organism>
<reference evidence="2 3" key="1">
    <citation type="journal article" date="2024" name="IMA Fungus">
        <title>IMA Genome - F19 : A genome assembly and annotation guide to empower mycologists, including annotated draft genome sequences of Ceratocystis pirilliformis, Diaporthe australafricana, Fusarium ophioides, Paecilomyces lecythidis, and Sporothrix stenoceras.</title>
        <authorList>
            <person name="Aylward J."/>
            <person name="Wilson A.M."/>
            <person name="Visagie C.M."/>
            <person name="Spraker J."/>
            <person name="Barnes I."/>
            <person name="Buitendag C."/>
            <person name="Ceriani C."/>
            <person name="Del Mar Angel L."/>
            <person name="du Plessis D."/>
            <person name="Fuchs T."/>
            <person name="Gasser K."/>
            <person name="Kramer D."/>
            <person name="Li W."/>
            <person name="Munsamy K."/>
            <person name="Piso A."/>
            <person name="Price J.L."/>
            <person name="Sonnekus B."/>
            <person name="Thomas C."/>
            <person name="van der Nest A."/>
            <person name="van Dijk A."/>
            <person name="van Heerden A."/>
            <person name="van Vuuren N."/>
            <person name="Yilmaz N."/>
            <person name="Duong T.A."/>
            <person name="van der Merwe N.A."/>
            <person name="Wingfield M.J."/>
            <person name="Wingfield B.D."/>
        </authorList>
    </citation>
    <scope>NUCLEOTIDE SEQUENCE [LARGE SCALE GENOMIC DNA]</scope>
    <source>
        <strain evidence="2 3">CMW 18167</strain>
    </source>
</reference>
<evidence type="ECO:0000313" key="2">
    <source>
        <dbReference type="EMBL" id="KAL1885086.1"/>
    </source>
</evidence>
<proteinExistence type="predicted"/>
<evidence type="ECO:0000313" key="3">
    <source>
        <dbReference type="Proteomes" id="UP001583193"/>
    </source>
</evidence>
<feature type="compositionally biased region" description="Low complexity" evidence="1">
    <location>
        <begin position="183"/>
        <end position="197"/>
    </location>
</feature>
<sequence>MRPPSSTGFGPDARAEAHSSRQVATPDHRSAAGRHPALFQKPRIYQFGDTSISATSSSPRLRRRASQGSLRSGPSAVSRFLAKGSVPLQLPPFDSLGITSRPSPRVNTSTPLCASFHGSTSGRKPTASGDDFNSSSLPLTPPADDDDNVGWDPRADIPMLDIHMNREPKPMAQMDDSRDRKSSSSSDGMDSSCGSSDRNSIGNPNDMNLSPTDDKMQDHENTDSWLQNGIDAAISSLPVSSILGEAVKIVSQTLPYPRAADKSVVLPTRDSVFCSVVQTIQNRLRPGQSPYINITHAVPEQFSLSNLPSSPPSTPSIAFGGDDYFQSTVFSSATPVPAYHDFRGPLQSSRISYPIVPPHSVHLAIVERYLPPSSIQEYKDFFCPDRPSILVDRLKELSPNGGSLLLIYPTRKGAQSFKTQYLGPILDPLLRQMVVVNELSADVGRYLGKFASPAQMDDFETMKSNINYLCQSISNPSSRYTLVDAERGTAHLDRNLWTEWYIQQERARMKEVLNIYWRNGQRLPINKMLSASNRTLADKEVTSAMLLGEIFDGIKRRPYGDGGPRDGVELGVFVIRRSR</sequence>
<protein>
    <submittedName>
        <fullName evidence="2">Uncharacterized protein</fullName>
    </submittedName>
</protein>
<feature type="compositionally biased region" description="Polar residues" evidence="1">
    <location>
        <begin position="48"/>
        <end position="59"/>
    </location>
</feature>
<name>A0ABR3YAV6_9EURO</name>
<keyword evidence="3" id="KW-1185">Reference proteome</keyword>
<feature type="compositionally biased region" description="Polar residues" evidence="1">
    <location>
        <begin position="198"/>
        <end position="211"/>
    </location>
</feature>